<dbReference type="InterPro" id="IPR011701">
    <property type="entry name" value="MFS"/>
</dbReference>
<evidence type="ECO:0000313" key="11">
    <source>
        <dbReference type="Proteomes" id="UP000630805"/>
    </source>
</evidence>
<dbReference type="NCBIfam" id="TIGR00711">
    <property type="entry name" value="efflux_EmrB"/>
    <property type="match status" value="1"/>
</dbReference>
<dbReference type="PANTHER" id="PTHR42718:SF9">
    <property type="entry name" value="MAJOR FACILITATOR SUPERFAMILY MULTIDRUG TRANSPORTER MFSC"/>
    <property type="match status" value="1"/>
</dbReference>
<feature type="transmembrane region" description="Helical" evidence="8">
    <location>
        <begin position="78"/>
        <end position="96"/>
    </location>
</feature>
<dbReference type="Proteomes" id="UP000630805">
    <property type="component" value="Unassembled WGS sequence"/>
</dbReference>
<evidence type="ECO:0000256" key="7">
    <source>
        <dbReference type="ARBA" id="ARBA00023136"/>
    </source>
</evidence>
<dbReference type="EMBL" id="JABXWT010000001">
    <property type="protein sequence ID" value="NVO54304.1"/>
    <property type="molecule type" value="Genomic_DNA"/>
</dbReference>
<feature type="transmembrane region" description="Helical" evidence="8">
    <location>
        <begin position="12"/>
        <end position="35"/>
    </location>
</feature>
<dbReference type="PROSITE" id="PS50850">
    <property type="entry name" value="MFS"/>
    <property type="match status" value="1"/>
</dbReference>
<feature type="transmembrane region" description="Helical" evidence="8">
    <location>
        <begin position="396"/>
        <end position="418"/>
    </location>
</feature>
<keyword evidence="11" id="KW-1185">Reference proteome</keyword>
<feature type="transmembrane region" description="Helical" evidence="8">
    <location>
        <begin position="47"/>
        <end position="66"/>
    </location>
</feature>
<dbReference type="Gene3D" id="1.20.1250.20">
    <property type="entry name" value="MFS general substrate transporter like domains"/>
    <property type="match status" value="1"/>
</dbReference>
<dbReference type="InterPro" id="IPR004638">
    <property type="entry name" value="EmrB-like"/>
</dbReference>
<feature type="transmembrane region" description="Helical" evidence="8">
    <location>
        <begin position="358"/>
        <end position="375"/>
    </location>
</feature>
<keyword evidence="4" id="KW-1003">Cell membrane</keyword>
<dbReference type="InterPro" id="IPR020846">
    <property type="entry name" value="MFS_dom"/>
</dbReference>
<feature type="transmembrane region" description="Helical" evidence="8">
    <location>
        <begin position="138"/>
        <end position="159"/>
    </location>
</feature>
<keyword evidence="5 8" id="KW-0812">Transmembrane</keyword>
<feature type="transmembrane region" description="Helical" evidence="8">
    <location>
        <begin position="230"/>
        <end position="247"/>
    </location>
</feature>
<evidence type="ECO:0000313" key="10">
    <source>
        <dbReference type="EMBL" id="NVO54304.1"/>
    </source>
</evidence>
<evidence type="ECO:0000256" key="2">
    <source>
        <dbReference type="ARBA" id="ARBA00008537"/>
    </source>
</evidence>
<name>A0ABX2PMH3_9RHOB</name>
<evidence type="ECO:0000256" key="4">
    <source>
        <dbReference type="ARBA" id="ARBA00022475"/>
    </source>
</evidence>
<feature type="domain" description="Major facilitator superfamily (MFS) profile" evidence="9">
    <location>
        <begin position="13"/>
        <end position="448"/>
    </location>
</feature>
<comment type="subcellular location">
    <subcellularLocation>
        <location evidence="1">Cell membrane</location>
        <topology evidence="1">Multi-pass membrane protein</topology>
    </subcellularLocation>
</comment>
<reference evidence="10 11" key="1">
    <citation type="submission" date="2020-06" db="EMBL/GenBank/DDBJ databases">
        <authorList>
            <person name="Cao W.R."/>
        </authorList>
    </citation>
    <scope>NUCLEOTIDE SEQUENCE [LARGE SCALE GENOMIC DNA]</scope>
    <source>
        <strain evidence="10 11">B1Z28</strain>
    </source>
</reference>
<evidence type="ECO:0000256" key="6">
    <source>
        <dbReference type="ARBA" id="ARBA00022989"/>
    </source>
</evidence>
<dbReference type="PRINTS" id="PR01036">
    <property type="entry name" value="TCRTETB"/>
</dbReference>
<feature type="transmembrane region" description="Helical" evidence="8">
    <location>
        <begin position="268"/>
        <end position="291"/>
    </location>
</feature>
<feature type="transmembrane region" description="Helical" evidence="8">
    <location>
        <begin position="333"/>
        <end position="352"/>
    </location>
</feature>
<dbReference type="RefSeq" id="WP_176861296.1">
    <property type="nucleotide sequence ID" value="NZ_JABXWT010000001.1"/>
</dbReference>
<evidence type="ECO:0000256" key="3">
    <source>
        <dbReference type="ARBA" id="ARBA00022448"/>
    </source>
</evidence>
<evidence type="ECO:0000256" key="8">
    <source>
        <dbReference type="SAM" id="Phobius"/>
    </source>
</evidence>
<dbReference type="InterPro" id="IPR036259">
    <property type="entry name" value="MFS_trans_sf"/>
</dbReference>
<dbReference type="Gene3D" id="1.20.1720.10">
    <property type="entry name" value="Multidrug resistance protein D"/>
    <property type="match status" value="1"/>
</dbReference>
<dbReference type="PANTHER" id="PTHR42718">
    <property type="entry name" value="MAJOR FACILITATOR SUPERFAMILY MULTIDRUG TRANSPORTER MFSC"/>
    <property type="match status" value="1"/>
</dbReference>
<dbReference type="SUPFAM" id="SSF103473">
    <property type="entry name" value="MFS general substrate transporter"/>
    <property type="match status" value="1"/>
</dbReference>
<organism evidence="10 11">
    <name type="scientific">Ruegeria haliotis</name>
    <dbReference type="NCBI Taxonomy" id="2747601"/>
    <lineage>
        <taxon>Bacteria</taxon>
        <taxon>Pseudomonadati</taxon>
        <taxon>Pseudomonadota</taxon>
        <taxon>Alphaproteobacteria</taxon>
        <taxon>Rhodobacterales</taxon>
        <taxon>Roseobacteraceae</taxon>
        <taxon>Ruegeria</taxon>
    </lineage>
</organism>
<comment type="caution">
    <text evidence="10">The sequence shown here is derived from an EMBL/GenBank/DDBJ whole genome shotgun (WGS) entry which is preliminary data.</text>
</comment>
<feature type="transmembrane region" description="Helical" evidence="8">
    <location>
        <begin position="424"/>
        <end position="442"/>
    </location>
</feature>
<feature type="transmembrane region" description="Helical" evidence="8">
    <location>
        <begin position="108"/>
        <end position="126"/>
    </location>
</feature>
<sequence length="452" mass="48345">MTTDAQGHARWWILGAMGAVLGVILLDETVISVALPTIQKDLGLSRLNAHWIVNIYLLVLACFAGAAGHLGDVLGVRWLLSAGLLIFGLASAFGGFSENGLALMTARAVQGVGAALIFPLSLVVLIRSFSEDERGLALGLYGGIGTIFLSLGPLVGGLLTEYLSWRWIFWVNPPIVLIVSVITWTFWRDQPHHREQGFDWKGLLLLVTGLAATVFCVMEGPDRGWIQPKVLVAMSAGLILLSLFVFVEMRTTNPMIAVSLFADRNFAASNLILMTAQFGKIVLFVFGASYFQSELRYSPLAAGAALLPIAIPQVFIAPLAGKIADQFGTRKPPLIGLLCGVLALLMVSIGMLYALDKVIFLAFLAWGCCVPLLFVPPRRAVMSSVPPNLRGQASGISMTFQLLGGTVGMALGSTVFAITSSFPLVFAFVAALATCVLAYSFVSLDRQRVPGG</sequence>
<gene>
    <name evidence="10" type="ORF">HW561_00685</name>
</gene>
<keyword evidence="7 8" id="KW-0472">Membrane</keyword>
<feature type="transmembrane region" description="Helical" evidence="8">
    <location>
        <begin position="297"/>
        <end position="321"/>
    </location>
</feature>
<protein>
    <submittedName>
        <fullName evidence="10">DHA2 family efflux MFS transporter permease subunit</fullName>
    </submittedName>
</protein>
<accession>A0ABX2PMH3</accession>
<evidence type="ECO:0000259" key="9">
    <source>
        <dbReference type="PROSITE" id="PS50850"/>
    </source>
</evidence>
<dbReference type="Pfam" id="PF07690">
    <property type="entry name" value="MFS_1"/>
    <property type="match status" value="1"/>
</dbReference>
<comment type="similarity">
    <text evidence="2">Belongs to the major facilitator superfamily. EmrB family.</text>
</comment>
<keyword evidence="6 8" id="KW-1133">Transmembrane helix</keyword>
<feature type="transmembrane region" description="Helical" evidence="8">
    <location>
        <begin position="165"/>
        <end position="186"/>
    </location>
</feature>
<evidence type="ECO:0000256" key="5">
    <source>
        <dbReference type="ARBA" id="ARBA00022692"/>
    </source>
</evidence>
<proteinExistence type="inferred from homology"/>
<feature type="transmembrane region" description="Helical" evidence="8">
    <location>
        <begin position="198"/>
        <end position="218"/>
    </location>
</feature>
<keyword evidence="3" id="KW-0813">Transport</keyword>
<evidence type="ECO:0000256" key="1">
    <source>
        <dbReference type="ARBA" id="ARBA00004651"/>
    </source>
</evidence>